<keyword evidence="1" id="KW-1133">Transmembrane helix</keyword>
<accession>A0A9E6MRZ4</accession>
<dbReference type="RefSeq" id="WP_165059609.1">
    <property type="nucleotide sequence ID" value="NZ_CP072829.1"/>
</dbReference>
<feature type="transmembrane region" description="Helical" evidence="1">
    <location>
        <begin position="38"/>
        <end position="61"/>
    </location>
</feature>
<proteinExistence type="predicted"/>
<reference evidence="2 4" key="1">
    <citation type="submission" date="2019-11" db="EMBL/GenBank/DDBJ databases">
        <title>Eggerthellaceae novel genus isolated from the rectal contents of marmort.</title>
        <authorList>
            <person name="Zhang G."/>
        </authorList>
    </citation>
    <scope>NUCLEOTIDE SEQUENCE [LARGE SCALE GENOMIC DNA]</scope>
    <source>
        <strain evidence="2">Zg-886</strain>
        <strain evidence="4">zg-886</strain>
    </source>
</reference>
<dbReference type="AlphaFoldDB" id="A0A9E6MRZ4"/>
<dbReference type="Proteomes" id="UP000636394">
    <property type="component" value="Unassembled WGS sequence"/>
</dbReference>
<feature type="transmembrane region" description="Helical" evidence="1">
    <location>
        <begin position="67"/>
        <end position="88"/>
    </location>
</feature>
<evidence type="ECO:0000313" key="4">
    <source>
        <dbReference type="Proteomes" id="UP000636394"/>
    </source>
</evidence>
<evidence type="ECO:0000313" key="2">
    <source>
        <dbReference type="EMBL" id="NHM13252.1"/>
    </source>
</evidence>
<keyword evidence="4" id="KW-1185">Reference proteome</keyword>
<name>A0A9E6MRZ4_9ACTN</name>
<gene>
    <name evidence="2" type="ORF">GMI68_00435</name>
    <name evidence="3" type="ORF">J7S26_01665</name>
</gene>
<keyword evidence="1" id="KW-0472">Membrane</keyword>
<reference evidence="3" key="2">
    <citation type="submission" date="2021-04" db="EMBL/GenBank/DDBJ databases">
        <title>Novel species in family Eggerthellaceae.</title>
        <authorList>
            <person name="Zhang G."/>
        </authorList>
    </citation>
    <scope>NUCLEOTIDE SEQUENCE</scope>
    <source>
        <strain evidence="3">Zg-886</strain>
    </source>
</reference>
<sequence>MVLSILAGIVTGVLGFLPLVGSLHLTRRINAGNNMVSMSTLLLGLVVSMLVLALPLVIVALQFRDVVIPFVFAEVIALVVTAITYGVMKLVRKEKRKGW</sequence>
<dbReference type="Proteomes" id="UP000671910">
    <property type="component" value="Chromosome"/>
</dbReference>
<feature type="transmembrane region" description="Helical" evidence="1">
    <location>
        <begin position="6"/>
        <end position="26"/>
    </location>
</feature>
<protein>
    <submittedName>
        <fullName evidence="3">Uncharacterized protein</fullName>
    </submittedName>
</protein>
<dbReference type="EMBL" id="WPCR01000001">
    <property type="protein sequence ID" value="NHM13252.1"/>
    <property type="molecule type" value="Genomic_DNA"/>
</dbReference>
<evidence type="ECO:0000313" key="3">
    <source>
        <dbReference type="EMBL" id="QTU84661.1"/>
    </source>
</evidence>
<dbReference type="EMBL" id="CP072829">
    <property type="protein sequence ID" value="QTU84661.1"/>
    <property type="molecule type" value="Genomic_DNA"/>
</dbReference>
<dbReference type="KEGG" id="ebz:J7S26_01665"/>
<keyword evidence="1" id="KW-0812">Transmembrane</keyword>
<evidence type="ECO:0000256" key="1">
    <source>
        <dbReference type="SAM" id="Phobius"/>
    </source>
</evidence>
<organism evidence="3 5">
    <name type="scientific">Xiamenia xianingshaonis</name>
    <dbReference type="NCBI Taxonomy" id="2682776"/>
    <lineage>
        <taxon>Bacteria</taxon>
        <taxon>Bacillati</taxon>
        <taxon>Actinomycetota</taxon>
        <taxon>Coriobacteriia</taxon>
        <taxon>Eggerthellales</taxon>
        <taxon>Eggerthellaceae</taxon>
        <taxon>Xiamenia</taxon>
    </lineage>
</organism>
<evidence type="ECO:0000313" key="5">
    <source>
        <dbReference type="Proteomes" id="UP000671910"/>
    </source>
</evidence>